<comment type="caution">
    <text evidence="4">The sequence shown here is derived from an EMBL/GenBank/DDBJ whole genome shotgun (WGS) entry which is preliminary data.</text>
</comment>
<feature type="domain" description="URB1 N-terminal" evidence="2">
    <location>
        <begin position="113"/>
        <end position="426"/>
    </location>
</feature>
<proteinExistence type="predicted"/>
<feature type="compositionally biased region" description="Basic residues" evidence="1">
    <location>
        <begin position="1"/>
        <end position="14"/>
    </location>
</feature>
<dbReference type="GO" id="GO:0000463">
    <property type="term" value="P:maturation of LSU-rRNA from tricistronic rRNA transcript (SSU-rRNA, 5.8S rRNA, LSU-rRNA)"/>
    <property type="evidence" value="ECO:0007669"/>
    <property type="project" value="TreeGrafter"/>
</dbReference>
<dbReference type="GO" id="GO:0000466">
    <property type="term" value="P:maturation of 5.8S rRNA from tricistronic rRNA transcript (SSU-rRNA, 5.8S rRNA, LSU-rRNA)"/>
    <property type="evidence" value="ECO:0007669"/>
    <property type="project" value="TreeGrafter"/>
</dbReference>
<dbReference type="OrthoDB" id="72892at2759"/>
<evidence type="ECO:0000256" key="1">
    <source>
        <dbReference type="SAM" id="MobiDB-lite"/>
    </source>
</evidence>
<dbReference type="EMBL" id="WJQU01000001">
    <property type="protein sequence ID" value="KAJ6645200.1"/>
    <property type="molecule type" value="Genomic_DNA"/>
</dbReference>
<dbReference type="PANTHER" id="PTHR13500:SF0">
    <property type="entry name" value="NUCLEOLAR PRE-RIBOSOMAL-ASSOCIATED PROTEIN 1"/>
    <property type="match status" value="1"/>
</dbReference>
<accession>A0A9Q0S6E1</accession>
<organism evidence="4 5">
    <name type="scientific">Pseudolycoriella hygida</name>
    <dbReference type="NCBI Taxonomy" id="35572"/>
    <lineage>
        <taxon>Eukaryota</taxon>
        <taxon>Metazoa</taxon>
        <taxon>Ecdysozoa</taxon>
        <taxon>Arthropoda</taxon>
        <taxon>Hexapoda</taxon>
        <taxon>Insecta</taxon>
        <taxon>Pterygota</taxon>
        <taxon>Neoptera</taxon>
        <taxon>Endopterygota</taxon>
        <taxon>Diptera</taxon>
        <taxon>Nematocera</taxon>
        <taxon>Sciaroidea</taxon>
        <taxon>Sciaridae</taxon>
        <taxon>Pseudolycoriella</taxon>
    </lineage>
</organism>
<reference evidence="4" key="1">
    <citation type="submission" date="2022-07" db="EMBL/GenBank/DDBJ databases">
        <authorList>
            <person name="Trinca V."/>
            <person name="Uliana J.V.C."/>
            <person name="Torres T.T."/>
            <person name="Ward R.J."/>
            <person name="Monesi N."/>
        </authorList>
    </citation>
    <scope>NUCLEOTIDE SEQUENCE</scope>
    <source>
        <strain evidence="4">HSMRA1968</strain>
        <tissue evidence="4">Whole embryos</tissue>
    </source>
</reference>
<dbReference type="InterPro" id="IPR021714">
    <property type="entry name" value="URB1_N"/>
</dbReference>
<dbReference type="Pfam" id="PF11707">
    <property type="entry name" value="Npa1"/>
    <property type="match status" value="1"/>
</dbReference>
<dbReference type="GO" id="GO:0005730">
    <property type="term" value="C:nucleolus"/>
    <property type="evidence" value="ECO:0007669"/>
    <property type="project" value="TreeGrafter"/>
</dbReference>
<evidence type="ECO:0000259" key="2">
    <source>
        <dbReference type="Pfam" id="PF11707"/>
    </source>
</evidence>
<dbReference type="PANTHER" id="PTHR13500">
    <property type="entry name" value="NUCLEOLAR PRERIBOSOMAL-ASSOCIATED PROTEIN 1"/>
    <property type="match status" value="1"/>
</dbReference>
<dbReference type="InterPro" id="IPR016024">
    <property type="entry name" value="ARM-type_fold"/>
</dbReference>
<dbReference type="InterPro" id="IPR039844">
    <property type="entry name" value="URB1"/>
</dbReference>
<name>A0A9Q0S6E1_9DIPT</name>
<feature type="region of interest" description="Disordered" evidence="1">
    <location>
        <begin position="1"/>
        <end position="44"/>
    </location>
</feature>
<dbReference type="SUPFAM" id="SSF48371">
    <property type="entry name" value="ARM repeat"/>
    <property type="match status" value="1"/>
</dbReference>
<feature type="domain" description="URB1 C-terminal" evidence="3">
    <location>
        <begin position="1603"/>
        <end position="1803"/>
    </location>
</feature>
<dbReference type="Proteomes" id="UP001151699">
    <property type="component" value="Chromosome A"/>
</dbReference>
<gene>
    <name evidence="4" type="primary">URB1</name>
    <name evidence="4" type="ORF">Bhyg_00403</name>
</gene>
<dbReference type="InterPro" id="IPR032436">
    <property type="entry name" value="URB1_C"/>
</dbReference>
<evidence type="ECO:0000313" key="5">
    <source>
        <dbReference type="Proteomes" id="UP001151699"/>
    </source>
</evidence>
<evidence type="ECO:0000313" key="4">
    <source>
        <dbReference type="EMBL" id="KAJ6645200.1"/>
    </source>
</evidence>
<evidence type="ECO:0000259" key="3">
    <source>
        <dbReference type="Pfam" id="PF16201"/>
    </source>
</evidence>
<keyword evidence="5" id="KW-1185">Reference proteome</keyword>
<protein>
    <submittedName>
        <fullName evidence="4">Nucleolar pre-ribosomal-associated protein 1</fullName>
    </submittedName>
</protein>
<sequence>MSASKKANRKRKHTSNWNKNGKVKKICSNQDSGSVIGSDGGTPDQVEHEIIEDNNVEEVEEELKTSGSFNMKIFRTKLKSGNYITELRHFLQEAASNPSLVAKYVNVGGKPLELIEALELIDKMQLFHVSYLFQLTQLVLIEILSNSTQHTQAAVQACSYFLNKHRSLIESLLNSRTSSHRRSVLKLLTAIVALEPTFGREILSTINVVFNPETLKRFTYHTKPEANCSDETVRTCYIHFIMAYLIEGNVMLVRNILDRNELIIAVLSGLVYDSQETVCLVLGTLLKFVLQTLLVSKTKKVQVFNADIIKKLVALFEWKGPAFFTATFDKKNKDNAEKFVNKNELELVSQAAYDFLKVLLCSQKYGIAFQCLGYRLVKKNVVQKEFLLAVKQPWKNTFTGDLAIDVLKACPELSVIVIRFYNIYLDVKKQKAFFEAIDWFCKMVQEMNPKFISRGASNLSASEMILLIQRICMGAEILQKLAIDSRIRNSNIRIRYATIRLLLAMFKQCNYYLLSISKWNIYSQQDMRKIKLEMINHICVCAPSVQQILLSLHMTLVKPGEDGMFEHLEATLDLLLIIAKSIPSFIEASASIMNYIKILQPIYEANRAHESSTKIELKAVKLILTLEPNALSVKTPLFKQIINSFVNVLVLGDSTEQNEAKLLLRNVFLNTGFFENGKLEIDLWLESLKFIDAEALVDVKNFLMKSLTTYDANEVKKLAADQCVGGNNFKNLDELFFNIDNGLALTGFMDIPTLSNFFVHASSKLNEKYDERIAEYLNQVGFFLFHYQPDPKSIQLLMKDTKQPYGKYMKNWVNGKPGKLTEHPLEILVKFYNALLDGTPFPMVFQSESSSVRLRIEGVETQVHPCLNNESQVMIFVYITLFVAVQLNEQKNFDETSSERCTNYLKCLIEILHQLWINSSQETSGGFDAERSENAFVLSLKYIFESHIHLINHFVMWQSTPMTKFVVELTRYVADIAVDRLDDVLHQYRSRITNQVEQLVAKDFDILKLPSQSTEILEILDIFSLKYEHLESVIESIVKLPTATFSGNVIYDILGFVLKRVATLKLKFLTSEQIGSICKIYIIATKQTSDHLMNERFEDAIYNYLKVYYHSIGSVPDELFTAILTCGKQSKLSVKLASLLLERNKKLSDIFIQLLPTLTTKKELIYPLLNVVANGSLKLGTNLLSSMYAEFKNGIMKAIEKPQKAGVIYKENIFSTLFLIEQCMPLNECVDFARKSHKFDSAEVYQLQIIKAIHLKALGTEKREQQEHIFINFINIFSHLFCLLLKNDNPDYAKINGYAVIISQWLNLQKSLPTVHTESYQKIVKSPLWMTISRTCLKMGITTETTDSSSSILLKIFGFLCDSFYSNNCDDDEPAKLYDMALSHSAFFDLVLQRQQSPTKTYLMYTLFVLLQKNASSIKSNHVPVFLGTYQAKLSECDQFILAILQKYERCGIKMHEFKPFMWGESAVSYYSLKDTVSNTNLNQESPSMQIMSLIDITCAEKTLNNFPIWRKLDATEQVPTIKFQFYGIVGNEHMDMPNIAANRLEESVVNNWHDPELLDMSYRSQEIYDDIYDPAFFIPIMSMSFAPEAFTRPVRPAQNGLLAMTFAALSCKDKSVRLATGSALQRYRSHLESSRFIDNNVWLHLFDFVHHGLGELTAEMRKTKKSRIPRVPYVSGVFLAHAVNILMNPLNELYRPISNYITLQSTFPFTDVPEFNVLFNSSDVNHVTYRHFILGVICDGIKCGNDFTLLMSQNIFKAILGFYNTPMATRETNLLILRIINVATKIPKSTKILIEKVGLLPWLSGVVDNVEFFQFDIIDGLCSIFNSVWYSVKFNQNEYTNVSEIEIRLLNILLKLIPNISTRTECAALAKFLNVFSRVIQGNFALITESNLDHLINCGKVHSTDNVLNLGFIKDSDETYAENRISYVKHLRELGVKEKVLFIDFTMREIIIGWLKAKKL</sequence>
<dbReference type="Pfam" id="PF16201">
    <property type="entry name" value="NopRA1"/>
    <property type="match status" value="1"/>
</dbReference>